<evidence type="ECO:0000256" key="4">
    <source>
        <dbReference type="SAM" id="MobiDB-lite"/>
    </source>
</evidence>
<comment type="similarity">
    <text evidence="3">Belongs to the RNA polymerase II subunit 5-mediating protein family.</text>
</comment>
<dbReference type="GO" id="GO:0003682">
    <property type="term" value="F:chromatin binding"/>
    <property type="evidence" value="ECO:0007669"/>
    <property type="project" value="TreeGrafter"/>
</dbReference>
<feature type="domain" description="DUF3835" evidence="5">
    <location>
        <begin position="404"/>
        <end position="495"/>
    </location>
</feature>
<dbReference type="PANTHER" id="PTHR15111:SF0">
    <property type="entry name" value="UNCONVENTIONAL PREFOLDIN RPB5 INTERACTOR 1"/>
    <property type="match status" value="1"/>
</dbReference>
<dbReference type="GO" id="GO:0000122">
    <property type="term" value="P:negative regulation of transcription by RNA polymerase II"/>
    <property type="evidence" value="ECO:0007669"/>
    <property type="project" value="TreeGrafter"/>
</dbReference>
<name>A0A2Z6R3M2_9GLOM</name>
<dbReference type="Pfam" id="PF12927">
    <property type="entry name" value="DUF3835"/>
    <property type="match status" value="1"/>
</dbReference>
<dbReference type="GO" id="GO:0003714">
    <property type="term" value="F:transcription corepressor activity"/>
    <property type="evidence" value="ECO:0007669"/>
    <property type="project" value="TreeGrafter"/>
</dbReference>
<dbReference type="SUPFAM" id="SSF46579">
    <property type="entry name" value="Prefoldin"/>
    <property type="match status" value="1"/>
</dbReference>
<comment type="caution">
    <text evidence="6">The sequence shown here is derived from an EMBL/GenBank/DDBJ whole genome shotgun (WGS) entry which is preliminary data.</text>
</comment>
<evidence type="ECO:0000259" key="5">
    <source>
        <dbReference type="Pfam" id="PF12927"/>
    </source>
</evidence>
<protein>
    <recommendedName>
        <fullName evidence="5">DUF3835 domain-containing protein</fullName>
    </recommendedName>
</protein>
<dbReference type="GO" id="GO:0005634">
    <property type="term" value="C:nucleus"/>
    <property type="evidence" value="ECO:0007669"/>
    <property type="project" value="UniProtKB-SubCell"/>
</dbReference>
<organism evidence="6 7">
    <name type="scientific">Rhizophagus clarus</name>
    <dbReference type="NCBI Taxonomy" id="94130"/>
    <lineage>
        <taxon>Eukaryota</taxon>
        <taxon>Fungi</taxon>
        <taxon>Fungi incertae sedis</taxon>
        <taxon>Mucoromycota</taxon>
        <taxon>Glomeromycotina</taxon>
        <taxon>Glomeromycetes</taxon>
        <taxon>Glomerales</taxon>
        <taxon>Glomeraceae</taxon>
        <taxon>Rhizophagus</taxon>
    </lineage>
</organism>
<dbReference type="STRING" id="94130.A0A2Z6R3M2"/>
<dbReference type="Pfam" id="PF02996">
    <property type="entry name" value="Prefoldin"/>
    <property type="match status" value="1"/>
</dbReference>
<proteinExistence type="inferred from homology"/>
<feature type="compositionally biased region" description="Acidic residues" evidence="4">
    <location>
        <begin position="222"/>
        <end position="267"/>
    </location>
</feature>
<dbReference type="Proteomes" id="UP000247702">
    <property type="component" value="Unassembled WGS sequence"/>
</dbReference>
<dbReference type="AlphaFoldDB" id="A0A2Z6R3M2"/>
<dbReference type="Gene3D" id="1.10.287.370">
    <property type="match status" value="1"/>
</dbReference>
<gene>
    <name evidence="6" type="ORF">RclHR1_02870011</name>
</gene>
<feature type="compositionally biased region" description="Basic and acidic residues" evidence="4">
    <location>
        <begin position="170"/>
        <end position="206"/>
    </location>
</feature>
<dbReference type="InterPro" id="IPR024325">
    <property type="entry name" value="DUF3835"/>
</dbReference>
<evidence type="ECO:0000256" key="1">
    <source>
        <dbReference type="ARBA" id="ARBA00004123"/>
    </source>
</evidence>
<feature type="region of interest" description="Disordered" evidence="4">
    <location>
        <begin position="169"/>
        <end position="289"/>
    </location>
</feature>
<comment type="subcellular location">
    <subcellularLocation>
        <location evidence="1">Nucleus</location>
    </subcellularLocation>
</comment>
<dbReference type="CDD" id="cd23159">
    <property type="entry name" value="Prefoldin_URI1"/>
    <property type="match status" value="1"/>
</dbReference>
<reference evidence="6 7" key="1">
    <citation type="submission" date="2017-11" db="EMBL/GenBank/DDBJ databases">
        <title>The genome of Rhizophagus clarus HR1 reveals common genetic basis of auxotrophy among arbuscular mycorrhizal fungi.</title>
        <authorList>
            <person name="Kobayashi Y."/>
        </authorList>
    </citation>
    <scope>NUCLEOTIDE SEQUENCE [LARGE SCALE GENOMIC DNA]</scope>
    <source>
        <strain evidence="6 7">HR1</strain>
    </source>
</reference>
<dbReference type="InterPro" id="IPR009053">
    <property type="entry name" value="Prefoldin"/>
</dbReference>
<dbReference type="InterPro" id="IPR004127">
    <property type="entry name" value="Prefoldin_subunit_alpha"/>
</dbReference>
<evidence type="ECO:0000256" key="3">
    <source>
        <dbReference type="ARBA" id="ARBA00038295"/>
    </source>
</evidence>
<dbReference type="PANTHER" id="PTHR15111">
    <property type="entry name" value="RNA POLYMERASE II SUBUNIT 5-MEDIATING PROTEIN NNX3"/>
    <property type="match status" value="1"/>
</dbReference>
<evidence type="ECO:0000313" key="7">
    <source>
        <dbReference type="Proteomes" id="UP000247702"/>
    </source>
</evidence>
<accession>A0A2Z6R3M2</accession>
<keyword evidence="7" id="KW-1185">Reference proteome</keyword>
<dbReference type="GO" id="GO:0019212">
    <property type="term" value="F:phosphatase inhibitor activity"/>
    <property type="evidence" value="ECO:0007669"/>
    <property type="project" value="TreeGrafter"/>
</dbReference>
<feature type="compositionally biased region" description="Basic and acidic residues" evidence="4">
    <location>
        <begin position="268"/>
        <end position="284"/>
    </location>
</feature>
<keyword evidence="2" id="KW-0539">Nucleus</keyword>
<feature type="compositionally biased region" description="Polar residues" evidence="4">
    <location>
        <begin position="375"/>
        <end position="387"/>
    </location>
</feature>
<dbReference type="EMBL" id="BEXD01002079">
    <property type="protein sequence ID" value="GBB96913.1"/>
    <property type="molecule type" value="Genomic_DNA"/>
</dbReference>
<feature type="region of interest" description="Disordered" evidence="4">
    <location>
        <begin position="455"/>
        <end position="482"/>
    </location>
</feature>
<evidence type="ECO:0000313" key="6">
    <source>
        <dbReference type="EMBL" id="GBB96913.1"/>
    </source>
</evidence>
<sequence length="500" mass="58059">MPISNLDSQYQIFFSETTMTPEQTKIYRSKLEQVILNTSETLETWKNYERDYKSLKDTLSELDYETEHKVMVPIGKLAFMPGKLIHTNEILAMLGDNWFVERSTKQAIGIVERRIEMVNKTINDLEVQLVNHRTKIGLTSNILDLASSQEAKLNEEGLPFVDIMEEYNSDNEKKGKQQVKEKKDVEDLGKDTPKSSEDRFGYLDELIKEEEEELRREKLLGSDEDDYEEGAEEEEEEEEEDDDDDDDEYWEDEVEEDDELYSEEEHEEEVKEKEVIVQEEVKEKSRVKHNKKVSFANQSSEAQEIRSPADIYAHMLKKAKQNEQSTDNILEKITPEDLDFISPLNEPEERKKSTSLFKSGRRSNLLYTPRETRKPTSSTVPIGSVKENITSKTSQQITISPVRTTVVEKEVHPEDVDVEALEDEIWMKEISSEYHQKRLQFIAQEGGLSSIFEPKQFKDTVEDSEDLPVEDSKSTSQPIIEEKPKKISKFKAARLQGKFE</sequence>
<feature type="region of interest" description="Disordered" evidence="4">
    <location>
        <begin position="340"/>
        <end position="387"/>
    </location>
</feature>
<evidence type="ECO:0000256" key="2">
    <source>
        <dbReference type="ARBA" id="ARBA00023242"/>
    </source>
</evidence>
<dbReference type="InterPro" id="IPR052255">
    <property type="entry name" value="RNA_pol_II_subunit5-mediator"/>
</dbReference>